<dbReference type="STRING" id="656024.FsymDg_1669"/>
<dbReference type="PANTHER" id="PTHR30250">
    <property type="entry name" value="PST FAMILY PREDICTED COLANIC ACID TRANSPORTER"/>
    <property type="match status" value="1"/>
</dbReference>
<gene>
    <name evidence="7" type="ordered locus">FsymDg_1669</name>
</gene>
<accession>F8B4R7</accession>
<keyword evidence="5 6" id="KW-0472">Membrane</keyword>
<dbReference type="RefSeq" id="WP_013873080.1">
    <property type="nucleotide sequence ID" value="NC_015656.1"/>
</dbReference>
<feature type="transmembrane region" description="Helical" evidence="6">
    <location>
        <begin position="160"/>
        <end position="180"/>
    </location>
</feature>
<feature type="transmembrane region" description="Helical" evidence="6">
    <location>
        <begin position="354"/>
        <end position="372"/>
    </location>
</feature>
<evidence type="ECO:0000256" key="6">
    <source>
        <dbReference type="SAM" id="Phobius"/>
    </source>
</evidence>
<dbReference type="PANTHER" id="PTHR30250:SF11">
    <property type="entry name" value="O-ANTIGEN TRANSPORTER-RELATED"/>
    <property type="match status" value="1"/>
</dbReference>
<keyword evidence="3 6" id="KW-0812">Transmembrane</keyword>
<organism evidence="7 8">
    <name type="scientific">Candidatus Protofrankia datiscae</name>
    <dbReference type="NCBI Taxonomy" id="2716812"/>
    <lineage>
        <taxon>Bacteria</taxon>
        <taxon>Bacillati</taxon>
        <taxon>Actinomycetota</taxon>
        <taxon>Actinomycetes</taxon>
        <taxon>Frankiales</taxon>
        <taxon>Frankiaceae</taxon>
        <taxon>Protofrankia</taxon>
    </lineage>
</organism>
<evidence type="ECO:0000256" key="4">
    <source>
        <dbReference type="ARBA" id="ARBA00022989"/>
    </source>
</evidence>
<name>F8B4R7_9ACTN</name>
<protein>
    <recommendedName>
        <fullName evidence="9">Polysaccharide biosynthesis protein</fullName>
    </recommendedName>
</protein>
<keyword evidence="8" id="KW-1185">Reference proteome</keyword>
<feature type="transmembrane region" description="Helical" evidence="6">
    <location>
        <begin position="26"/>
        <end position="47"/>
    </location>
</feature>
<dbReference type="InterPro" id="IPR050833">
    <property type="entry name" value="Poly_Biosynth_Transport"/>
</dbReference>
<reference evidence="7 8" key="1">
    <citation type="submission" date="2011-05" db="EMBL/GenBank/DDBJ databases">
        <title>Complete sequence of chromosome of Frankia symbiont of Datisca glomerata.</title>
        <authorList>
            <consortium name="US DOE Joint Genome Institute"/>
            <person name="Lucas S."/>
            <person name="Han J."/>
            <person name="Lapidus A."/>
            <person name="Cheng J.-F."/>
            <person name="Goodwin L."/>
            <person name="Pitluck S."/>
            <person name="Peters L."/>
            <person name="Mikhailova N."/>
            <person name="Chertkov O."/>
            <person name="Teshima H."/>
            <person name="Han C."/>
            <person name="Tapia R."/>
            <person name="Land M."/>
            <person name="Hauser L."/>
            <person name="Kyrpides N."/>
            <person name="Ivanova N."/>
            <person name="Pagani I."/>
            <person name="Berry A."/>
            <person name="Pawlowski K."/>
            <person name="Persson T."/>
            <person name="Vanden Heuvel B."/>
            <person name="Benson D."/>
            <person name="Woyke T."/>
        </authorList>
    </citation>
    <scope>NUCLEOTIDE SEQUENCE [LARGE SCALE GENOMIC DNA]</scope>
    <source>
        <strain evidence="8">4085684</strain>
    </source>
</reference>
<dbReference type="HOGENOM" id="CLU_660143_0_0_11"/>
<evidence type="ECO:0008006" key="9">
    <source>
        <dbReference type="Google" id="ProtNLM"/>
    </source>
</evidence>
<feature type="transmembrane region" description="Helical" evidence="6">
    <location>
        <begin position="186"/>
        <end position="206"/>
    </location>
</feature>
<evidence type="ECO:0000256" key="1">
    <source>
        <dbReference type="ARBA" id="ARBA00004651"/>
    </source>
</evidence>
<proteinExistence type="predicted"/>
<dbReference type="EMBL" id="CP002801">
    <property type="protein sequence ID" value="AEH09122.1"/>
    <property type="molecule type" value="Genomic_DNA"/>
</dbReference>
<dbReference type="eggNOG" id="COG2244">
    <property type="taxonomic scope" value="Bacteria"/>
</dbReference>
<evidence type="ECO:0000256" key="3">
    <source>
        <dbReference type="ARBA" id="ARBA00022692"/>
    </source>
</evidence>
<feature type="transmembrane region" description="Helical" evidence="6">
    <location>
        <begin position="294"/>
        <end position="319"/>
    </location>
</feature>
<evidence type="ECO:0000313" key="7">
    <source>
        <dbReference type="EMBL" id="AEH09122.1"/>
    </source>
</evidence>
<feature type="transmembrane region" description="Helical" evidence="6">
    <location>
        <begin position="59"/>
        <end position="80"/>
    </location>
</feature>
<keyword evidence="4 6" id="KW-1133">Transmembrane helix</keyword>
<feature type="transmembrane region" description="Helical" evidence="6">
    <location>
        <begin position="120"/>
        <end position="139"/>
    </location>
</feature>
<dbReference type="GO" id="GO:0005886">
    <property type="term" value="C:plasma membrane"/>
    <property type="evidence" value="ECO:0007669"/>
    <property type="project" value="UniProtKB-SubCell"/>
</dbReference>
<evidence type="ECO:0000256" key="5">
    <source>
        <dbReference type="ARBA" id="ARBA00023136"/>
    </source>
</evidence>
<dbReference type="Proteomes" id="UP000001549">
    <property type="component" value="Chromosome"/>
</dbReference>
<sequence length="416" mass="43638">MKVARRAVRQEMSAGPSVLESRNADATLFVAQLFAMMTGVVVARILGPAGRGTVTTLATWAQFLGWIGIFSVDKALIVVGRDLGADREPARLRQLASVAVTTIRPVTAASLVGALGLGGVLFPVLLPLFLVLVVLTILQEFQSGLMLLAGNYQRYLVLRCLQPLIYAVLIAVVAAVPGIIHPHGVVVVVCCIVFSFLTVVLFGPSVPRPWVRLQRAVIGKRLTRLAREIQLATTMQYLNNRLDLLVAPLILARDDVGWYAVGASVGQLLGFLGTANALRGLVGRSAGIDVRGTLVVATIACVGAAFASHAVPLVFGAGFAPAVPVAQVLLLGGIAAFCLQGCTWRLVGATAQRAAAASQGLGAVVFALGVAVEPTMIGLAWANALSTLVALAAGEMLWRRHCRGASLRNQYSEAEG</sequence>
<evidence type="ECO:0000256" key="2">
    <source>
        <dbReference type="ARBA" id="ARBA00022475"/>
    </source>
</evidence>
<comment type="subcellular location">
    <subcellularLocation>
        <location evidence="1">Cell membrane</location>
        <topology evidence="1">Multi-pass membrane protein</topology>
    </subcellularLocation>
</comment>
<dbReference type="KEGG" id="fsy:FsymDg_1669"/>
<evidence type="ECO:0000313" key="8">
    <source>
        <dbReference type="Proteomes" id="UP000001549"/>
    </source>
</evidence>
<feature type="transmembrane region" description="Helical" evidence="6">
    <location>
        <begin position="325"/>
        <end position="347"/>
    </location>
</feature>
<keyword evidence="2" id="KW-1003">Cell membrane</keyword>
<dbReference type="AlphaFoldDB" id="F8B4R7"/>